<dbReference type="RefSeq" id="WP_114842956.1">
    <property type="nucleotide sequence ID" value="NZ_CP031219.1"/>
</dbReference>
<dbReference type="InterPro" id="IPR041698">
    <property type="entry name" value="Methyltransf_25"/>
</dbReference>
<dbReference type="InterPro" id="IPR029063">
    <property type="entry name" value="SAM-dependent_MTases_sf"/>
</dbReference>
<dbReference type="Gene3D" id="3.40.50.150">
    <property type="entry name" value="Vaccinia Virus protein VP39"/>
    <property type="match status" value="1"/>
</dbReference>
<evidence type="ECO:0000259" key="2">
    <source>
        <dbReference type="Pfam" id="PF13649"/>
    </source>
</evidence>
<accession>A0AAX2AL54</accession>
<dbReference type="PANTHER" id="PTHR43861">
    <property type="entry name" value="TRANS-ACONITATE 2-METHYLTRANSFERASE-RELATED"/>
    <property type="match status" value="1"/>
</dbReference>
<dbReference type="GO" id="GO:0016740">
    <property type="term" value="F:transferase activity"/>
    <property type="evidence" value="ECO:0007669"/>
    <property type="project" value="UniProtKB-KW"/>
</dbReference>
<dbReference type="EMBL" id="NXID01000001">
    <property type="protein sequence ID" value="RXK17043.1"/>
    <property type="molecule type" value="Genomic_DNA"/>
</dbReference>
<evidence type="ECO:0000256" key="1">
    <source>
        <dbReference type="ARBA" id="ARBA00022679"/>
    </source>
</evidence>
<evidence type="ECO:0000313" key="3">
    <source>
        <dbReference type="EMBL" id="RXK17043.1"/>
    </source>
</evidence>
<dbReference type="SUPFAM" id="SSF53335">
    <property type="entry name" value="S-adenosyl-L-methionine-dependent methyltransferases"/>
    <property type="match status" value="1"/>
</dbReference>
<reference evidence="3 4" key="1">
    <citation type="submission" date="2017-09" db="EMBL/GenBank/DDBJ databases">
        <title>Genomics of the genus Arcobacter.</title>
        <authorList>
            <person name="Perez-Cataluna A."/>
            <person name="Figueras M.J."/>
            <person name="Salas-Masso N."/>
        </authorList>
    </citation>
    <scope>NUCLEOTIDE SEQUENCE [LARGE SCALE GENOMIC DNA]</scope>
    <source>
        <strain evidence="3 4">CECT 7386</strain>
    </source>
</reference>
<keyword evidence="1" id="KW-0808">Transferase</keyword>
<dbReference type="Proteomes" id="UP000290092">
    <property type="component" value="Unassembled WGS sequence"/>
</dbReference>
<dbReference type="KEGG" id="amyt:AMYT_2611"/>
<name>A0AAX2AL54_9BACT</name>
<gene>
    <name evidence="3" type="ORF">CP985_00090</name>
</gene>
<comment type="caution">
    <text evidence="3">The sequence shown here is derived from an EMBL/GenBank/DDBJ whole genome shotgun (WGS) entry which is preliminary data.</text>
</comment>
<feature type="domain" description="Methyltransferase" evidence="2">
    <location>
        <begin position="58"/>
        <end position="150"/>
    </location>
</feature>
<dbReference type="PANTHER" id="PTHR43861:SF6">
    <property type="entry name" value="METHYLTRANSFERASE TYPE 11"/>
    <property type="match status" value="1"/>
</dbReference>
<proteinExistence type="predicted"/>
<sequence>MGTKEPQYNMQVEEANEKGLAKLGLTTSHTYRNDPRRLLFLLSRYKFVSKMFSNYENILEAGCGDGFGTQIISQECKNIDAIDFDEIFIENCKKNRDNPNVNFYLHDILDTPFKQNYYNGIYSLDVLEHIPKEKESIYLINLVKSLKYNGSLIIGMPSLESQEYASIQSKQGHINCKSGNELKTLLEEYFHNVFLFSMNDEVVHTGYSKMAHYILVLCTYKKEFK</sequence>
<dbReference type="Pfam" id="PF13649">
    <property type="entry name" value="Methyltransf_25"/>
    <property type="match status" value="1"/>
</dbReference>
<keyword evidence="4" id="KW-1185">Reference proteome</keyword>
<evidence type="ECO:0000313" key="4">
    <source>
        <dbReference type="Proteomes" id="UP000290092"/>
    </source>
</evidence>
<organism evidence="3 4">
    <name type="scientific">Malaciobacter mytili LMG 24559</name>
    <dbReference type="NCBI Taxonomy" id="1032238"/>
    <lineage>
        <taxon>Bacteria</taxon>
        <taxon>Pseudomonadati</taxon>
        <taxon>Campylobacterota</taxon>
        <taxon>Epsilonproteobacteria</taxon>
        <taxon>Campylobacterales</taxon>
        <taxon>Arcobacteraceae</taxon>
        <taxon>Malaciobacter</taxon>
    </lineage>
</organism>
<dbReference type="CDD" id="cd02440">
    <property type="entry name" value="AdoMet_MTases"/>
    <property type="match status" value="1"/>
</dbReference>
<protein>
    <recommendedName>
        <fullName evidence="2">Methyltransferase domain-containing protein</fullName>
    </recommendedName>
</protein>
<dbReference type="AlphaFoldDB" id="A0AAX2AL54"/>